<comment type="caution">
    <text evidence="9">The sequence shown here is derived from an EMBL/GenBank/DDBJ whole genome shotgun (WGS) entry which is preliminary data.</text>
</comment>
<dbReference type="RefSeq" id="WP_134512908.1">
    <property type="nucleotide sequence ID" value="NZ_SOHJ01000002.1"/>
</dbReference>
<evidence type="ECO:0000256" key="2">
    <source>
        <dbReference type="ARBA" id="ARBA00022475"/>
    </source>
</evidence>
<comment type="subcellular location">
    <subcellularLocation>
        <location evidence="1">Cell inner membrane</location>
        <topology evidence="1">Multi-pass membrane protein</topology>
    </subcellularLocation>
</comment>
<keyword evidence="5 7" id="KW-1133">Transmembrane helix</keyword>
<dbReference type="Proteomes" id="UP000298170">
    <property type="component" value="Unassembled WGS sequence"/>
</dbReference>
<feature type="transmembrane region" description="Helical" evidence="7">
    <location>
        <begin position="267"/>
        <end position="292"/>
    </location>
</feature>
<accession>A0A4R9AIE9</accession>
<evidence type="ECO:0000256" key="1">
    <source>
        <dbReference type="ARBA" id="ARBA00004429"/>
    </source>
</evidence>
<evidence type="ECO:0000313" key="10">
    <source>
        <dbReference type="Proteomes" id="UP000298170"/>
    </source>
</evidence>
<evidence type="ECO:0000256" key="4">
    <source>
        <dbReference type="ARBA" id="ARBA00022692"/>
    </source>
</evidence>
<dbReference type="PANTHER" id="PTHR33362">
    <property type="entry name" value="SIALIC ACID TRAP TRANSPORTER PERMEASE PROTEIN SIAT-RELATED"/>
    <property type="match status" value="1"/>
</dbReference>
<feature type="transmembrane region" description="Helical" evidence="7">
    <location>
        <begin position="398"/>
        <end position="418"/>
    </location>
</feature>
<feature type="transmembrane region" description="Helical" evidence="7">
    <location>
        <begin position="55"/>
        <end position="73"/>
    </location>
</feature>
<organism evidence="9 10">
    <name type="scientific">Cryobacterium suzukii</name>
    <dbReference type="NCBI Taxonomy" id="1259198"/>
    <lineage>
        <taxon>Bacteria</taxon>
        <taxon>Bacillati</taxon>
        <taxon>Actinomycetota</taxon>
        <taxon>Actinomycetes</taxon>
        <taxon>Micrococcales</taxon>
        <taxon>Microbacteriaceae</taxon>
        <taxon>Cryobacterium</taxon>
    </lineage>
</organism>
<dbReference type="GO" id="GO:0022857">
    <property type="term" value="F:transmembrane transporter activity"/>
    <property type="evidence" value="ECO:0007669"/>
    <property type="project" value="TreeGrafter"/>
</dbReference>
<dbReference type="AlphaFoldDB" id="A0A4R9AIE9"/>
<dbReference type="GO" id="GO:0005886">
    <property type="term" value="C:plasma membrane"/>
    <property type="evidence" value="ECO:0007669"/>
    <property type="project" value="UniProtKB-SubCell"/>
</dbReference>
<dbReference type="EMBL" id="SOHJ01000002">
    <property type="protein sequence ID" value="TFD62554.1"/>
    <property type="molecule type" value="Genomic_DNA"/>
</dbReference>
<feature type="transmembrane region" description="Helical" evidence="7">
    <location>
        <begin position="134"/>
        <end position="157"/>
    </location>
</feature>
<dbReference type="PIRSF" id="PIRSF006066">
    <property type="entry name" value="HI0050"/>
    <property type="match status" value="1"/>
</dbReference>
<reference evidence="9 10" key="1">
    <citation type="submission" date="2019-03" db="EMBL/GenBank/DDBJ databases">
        <title>Genomics of glacier-inhabiting Cryobacterium strains.</title>
        <authorList>
            <person name="Liu Q."/>
            <person name="Xin Y.-H."/>
        </authorList>
    </citation>
    <scope>NUCLEOTIDE SEQUENCE [LARGE SCALE GENOMIC DNA]</scope>
    <source>
        <strain evidence="9 10">Sr39</strain>
    </source>
</reference>
<evidence type="ECO:0000256" key="7">
    <source>
        <dbReference type="SAM" id="Phobius"/>
    </source>
</evidence>
<keyword evidence="3" id="KW-0997">Cell inner membrane</keyword>
<dbReference type="InterPro" id="IPR010656">
    <property type="entry name" value="DctM"/>
</dbReference>
<evidence type="ECO:0000256" key="6">
    <source>
        <dbReference type="ARBA" id="ARBA00023136"/>
    </source>
</evidence>
<feature type="transmembrane region" description="Helical" evidence="7">
    <location>
        <begin position="215"/>
        <end position="233"/>
    </location>
</feature>
<feature type="transmembrane region" description="Helical" evidence="7">
    <location>
        <begin position="6"/>
        <end position="34"/>
    </location>
</feature>
<feature type="transmembrane region" description="Helical" evidence="7">
    <location>
        <begin position="357"/>
        <end position="378"/>
    </location>
</feature>
<dbReference type="NCBIfam" id="TIGR00786">
    <property type="entry name" value="dctM"/>
    <property type="match status" value="1"/>
</dbReference>
<keyword evidence="2" id="KW-1003">Cell membrane</keyword>
<gene>
    <name evidence="9" type="ORF">E3T39_00965</name>
</gene>
<feature type="transmembrane region" description="Helical" evidence="7">
    <location>
        <begin position="169"/>
        <end position="194"/>
    </location>
</feature>
<protein>
    <submittedName>
        <fullName evidence="9">TRAP transporter large permease</fullName>
    </submittedName>
</protein>
<evidence type="ECO:0000259" key="8">
    <source>
        <dbReference type="Pfam" id="PF06808"/>
    </source>
</evidence>
<dbReference type="PANTHER" id="PTHR33362:SF2">
    <property type="entry name" value="TRAP TRANSPORTER LARGE PERMEASE PROTEIN"/>
    <property type="match status" value="1"/>
</dbReference>
<feature type="transmembrane region" description="Helical" evidence="7">
    <location>
        <begin position="239"/>
        <end position="255"/>
    </location>
</feature>
<name>A0A4R9AIE9_9MICO</name>
<feature type="transmembrane region" description="Helical" evidence="7">
    <location>
        <begin position="334"/>
        <end position="351"/>
    </location>
</feature>
<keyword evidence="10" id="KW-1185">Reference proteome</keyword>
<keyword evidence="6 7" id="KW-0472">Membrane</keyword>
<dbReference type="InterPro" id="IPR004681">
    <property type="entry name" value="TRAP_DctM"/>
</dbReference>
<feature type="domain" description="TRAP C4-dicarboxylate transport system permease DctM subunit" evidence="8">
    <location>
        <begin position="8"/>
        <end position="414"/>
    </location>
</feature>
<feature type="transmembrane region" description="Helical" evidence="7">
    <location>
        <begin position="312"/>
        <end position="329"/>
    </location>
</feature>
<keyword evidence="4 7" id="KW-0812">Transmembrane</keyword>
<evidence type="ECO:0000256" key="5">
    <source>
        <dbReference type="ARBA" id="ARBA00022989"/>
    </source>
</evidence>
<evidence type="ECO:0000256" key="3">
    <source>
        <dbReference type="ARBA" id="ARBA00022519"/>
    </source>
</evidence>
<dbReference type="Pfam" id="PF06808">
    <property type="entry name" value="DctM"/>
    <property type="match status" value="1"/>
</dbReference>
<sequence length="419" mass="44251">MGYALGIGFAVLVIIGLPIGLSLGLGSLIGLHFFSDLPLEIAAQRLAAGLRNFPLLAIPLYILAGSLMNASGITQRLVAFAYASVGNIRGGLAQVTIVTTAIFGGISGSQVADTSSVGRLMIPQMIARGYKPRYAVAVMATAGAMFVTIPPSINLIVYGVLAEVSISDLFFYGLIIGVAFVLMMLIMAFIGAIVSNQPKERRLSIREIFVAFRRATWSLLIPVVIIGGIRIGAFTPTEGGAVAVSLALIIGFFVHRELTIKKLVQSIIDSGILVGVIMLVIAAAQMYSWALIIGQIPQSITRWLLSITDDRLVILLLINVLILLVGTVMEGNSALIVFVPILLPVALAVGIDPVHLGLLLVVNLGIGLLTPPVGMCLLISCKIGNISISQAVPGMMPWFLACLAFLAAVTYLPVLLGWV</sequence>
<proteinExistence type="predicted"/>
<dbReference type="OrthoDB" id="9777699at2"/>
<evidence type="ECO:0000313" key="9">
    <source>
        <dbReference type="EMBL" id="TFD62554.1"/>
    </source>
</evidence>